<dbReference type="AlphaFoldDB" id="A0A1H8ER68"/>
<gene>
    <name evidence="1" type="ORF">SAMN05660976_07075</name>
</gene>
<dbReference type="Gene3D" id="1.10.287.1060">
    <property type="entry name" value="ESAT-6-like"/>
    <property type="match status" value="1"/>
</dbReference>
<evidence type="ECO:0008006" key="3">
    <source>
        <dbReference type="Google" id="ProtNLM"/>
    </source>
</evidence>
<sequence length="82" mass="9235">MPDRLSECQADIPLITQAADDIERTLEAVNATSDSSIWAGPAGDRFREEWAMHRTAIRAALDEVRSQTQAILARVKREQQQQ</sequence>
<dbReference type="Proteomes" id="UP000198953">
    <property type="component" value="Unassembled WGS sequence"/>
</dbReference>
<name>A0A1H8ER68_9ACTN</name>
<dbReference type="EMBL" id="FOBF01000023">
    <property type="protein sequence ID" value="SEN21932.1"/>
    <property type="molecule type" value="Genomic_DNA"/>
</dbReference>
<proteinExistence type="predicted"/>
<evidence type="ECO:0000313" key="1">
    <source>
        <dbReference type="EMBL" id="SEN21932.1"/>
    </source>
</evidence>
<dbReference type="OrthoDB" id="5244663at2"/>
<reference evidence="1 2" key="1">
    <citation type="submission" date="2016-10" db="EMBL/GenBank/DDBJ databases">
        <authorList>
            <person name="de Groot N.N."/>
        </authorList>
    </citation>
    <scope>NUCLEOTIDE SEQUENCE [LARGE SCALE GENOMIC DNA]</scope>
    <source>
        <strain evidence="1 2">DSM 43357</strain>
    </source>
</reference>
<organism evidence="1 2">
    <name type="scientific">Nonomuraea pusilla</name>
    <dbReference type="NCBI Taxonomy" id="46177"/>
    <lineage>
        <taxon>Bacteria</taxon>
        <taxon>Bacillati</taxon>
        <taxon>Actinomycetota</taxon>
        <taxon>Actinomycetes</taxon>
        <taxon>Streptosporangiales</taxon>
        <taxon>Streptosporangiaceae</taxon>
        <taxon>Nonomuraea</taxon>
    </lineage>
</organism>
<evidence type="ECO:0000313" key="2">
    <source>
        <dbReference type="Proteomes" id="UP000198953"/>
    </source>
</evidence>
<dbReference type="RefSeq" id="WP_055504246.1">
    <property type="nucleotide sequence ID" value="NZ_BBZG01000002.1"/>
</dbReference>
<protein>
    <recommendedName>
        <fullName evidence="3">WXG100 family type VII secretion target</fullName>
    </recommendedName>
</protein>
<keyword evidence="2" id="KW-1185">Reference proteome</keyword>
<accession>A0A1H8ER68</accession>